<dbReference type="InterPro" id="IPR010916">
    <property type="entry name" value="TonB_box_CS"/>
</dbReference>
<name>A0A1E4RE28_9ASCO</name>
<dbReference type="EMBL" id="KV454544">
    <property type="protein sequence ID" value="ODV65493.1"/>
    <property type="molecule type" value="Genomic_DNA"/>
</dbReference>
<accession>A0A1E4RE28</accession>
<dbReference type="InterPro" id="IPR013169">
    <property type="entry name" value="mRNA_splic_Cwf18-like"/>
</dbReference>
<keyword evidence="3" id="KW-1185">Reference proteome</keyword>
<dbReference type="RefSeq" id="XP_020074560.1">
    <property type="nucleotide sequence ID" value="XM_020218996.1"/>
</dbReference>
<sequence length="145" mass="16221">MEESSEARKARLAALRKKRKAGLDPAAVSNVAEENQENPEPPTMILPIANAEERSHEKSHLPPSLKISEDETVEVVAARVQEEIFERIHREAVSNSNPSASLPAKQSHTKDLEADIEHNLKRAQLKTDQAVNRIIRKKYAQQSTT</sequence>
<protein>
    <submittedName>
        <fullName evidence="2">Uncharacterized protein</fullName>
    </submittedName>
</protein>
<organism evidence="2 3">
    <name type="scientific">Hyphopichia burtonii NRRL Y-1933</name>
    <dbReference type="NCBI Taxonomy" id="984485"/>
    <lineage>
        <taxon>Eukaryota</taxon>
        <taxon>Fungi</taxon>
        <taxon>Dikarya</taxon>
        <taxon>Ascomycota</taxon>
        <taxon>Saccharomycotina</taxon>
        <taxon>Pichiomycetes</taxon>
        <taxon>Debaryomycetaceae</taxon>
        <taxon>Hyphopichia</taxon>
    </lineage>
</organism>
<dbReference type="OrthoDB" id="4026086at2759"/>
<feature type="region of interest" description="Disordered" evidence="1">
    <location>
        <begin position="91"/>
        <end position="110"/>
    </location>
</feature>
<feature type="compositionally biased region" description="Polar residues" evidence="1">
    <location>
        <begin position="93"/>
        <end position="106"/>
    </location>
</feature>
<dbReference type="STRING" id="984485.A0A1E4RE28"/>
<feature type="region of interest" description="Disordered" evidence="1">
    <location>
        <begin position="16"/>
        <end position="46"/>
    </location>
</feature>
<evidence type="ECO:0000313" key="2">
    <source>
        <dbReference type="EMBL" id="ODV65493.1"/>
    </source>
</evidence>
<gene>
    <name evidence="2" type="ORF">HYPBUDRAFT_113784</name>
</gene>
<evidence type="ECO:0000313" key="3">
    <source>
        <dbReference type="Proteomes" id="UP000095085"/>
    </source>
</evidence>
<dbReference type="GeneID" id="30993546"/>
<evidence type="ECO:0000256" key="1">
    <source>
        <dbReference type="SAM" id="MobiDB-lite"/>
    </source>
</evidence>
<dbReference type="Proteomes" id="UP000095085">
    <property type="component" value="Unassembled WGS sequence"/>
</dbReference>
<dbReference type="Pfam" id="PF08315">
    <property type="entry name" value="cwf18"/>
    <property type="match status" value="1"/>
</dbReference>
<reference evidence="3" key="1">
    <citation type="submission" date="2016-05" db="EMBL/GenBank/DDBJ databases">
        <title>Comparative genomics of biotechnologically important yeasts.</title>
        <authorList>
            <consortium name="DOE Joint Genome Institute"/>
            <person name="Riley R."/>
            <person name="Haridas S."/>
            <person name="Wolfe K.H."/>
            <person name="Lopes M.R."/>
            <person name="Hittinger C.T."/>
            <person name="Goker M."/>
            <person name="Salamov A."/>
            <person name="Wisecaver J."/>
            <person name="Long T.M."/>
            <person name="Aerts A.L."/>
            <person name="Barry K."/>
            <person name="Choi C."/>
            <person name="Clum A."/>
            <person name="Coughlan A.Y."/>
            <person name="Deshpande S."/>
            <person name="Douglass A.P."/>
            <person name="Hanson S.J."/>
            <person name="Klenk H.-P."/>
            <person name="Labutti K."/>
            <person name="Lapidus A."/>
            <person name="Lindquist E."/>
            <person name="Lipzen A."/>
            <person name="Meier-Kolthoff J.P."/>
            <person name="Ohm R.A."/>
            <person name="Otillar R.P."/>
            <person name="Pangilinan J."/>
            <person name="Peng Y."/>
            <person name="Rokas A."/>
            <person name="Rosa C.A."/>
            <person name="Scheuner C."/>
            <person name="Sibirny A.A."/>
            <person name="Slot J.C."/>
            <person name="Stielow J.B."/>
            <person name="Sun H."/>
            <person name="Kurtzman C.P."/>
            <person name="Blackwell M."/>
            <person name="Grigoriev I.V."/>
            <person name="Jeffries T.W."/>
        </authorList>
    </citation>
    <scope>NUCLEOTIDE SEQUENCE [LARGE SCALE GENOMIC DNA]</scope>
    <source>
        <strain evidence="3">NRRL Y-1933</strain>
    </source>
</reference>
<dbReference type="AlphaFoldDB" id="A0A1E4RE28"/>
<proteinExistence type="predicted"/>
<dbReference type="PROSITE" id="PS00430">
    <property type="entry name" value="TONB_DEPENDENT_REC_1"/>
    <property type="match status" value="1"/>
</dbReference>